<feature type="compositionally biased region" description="Basic and acidic residues" evidence="1">
    <location>
        <begin position="228"/>
        <end position="238"/>
    </location>
</feature>
<evidence type="ECO:0000313" key="2">
    <source>
        <dbReference type="EMBL" id="KAG4419339.1"/>
    </source>
</evidence>
<comment type="caution">
    <text evidence="2">The sequence shown here is derived from an EMBL/GenBank/DDBJ whole genome shotgun (WGS) entry which is preliminary data.</text>
</comment>
<keyword evidence="3" id="KW-1185">Reference proteome</keyword>
<name>A0A8H7WAY8_9HELO</name>
<sequence>MSKNTSTHPDVMYDITPRPKGGWLLAEKKKPGQPRLSATARGEHSKIIPHELHRPQHVANGDLDRIGYHSLDDNKPVFARAMAGRKGFDLLEAQTFSPQHMYDLGLWENLVELQSIILAPGMADCLASLETNQNRKRVGTVYNLTWSVEPNGKDGSIRPGVIAKKKDSRVMRMVELISEISFELVRNADGAWTEEHERQWIKEASLTCGGGENKSVTSIQVNLTAIDKSGETEEHSKEGSNALEGDAQGVQDSDTVMTGVSQVGINSTKTAEQIMEESLKEKSHVHKDGHDERRNFSTILFLNHVPEDHFVGRFNITNFRLTCTCIPFSALVFSANNPHGGSGFAPYEAGLPLNSPLRFTPIAPAEVELPRLEDDAPYTRCLTIAYSRQDCMRARTKQLNESITGDTGLGAFITRKAQANWMIRHAIRDGGYIGAANPTIEDYLEKFSWVGNGVKCYEDRKLVEDALALKGTDDKEWELMLKATAYNSAHIKHDHPSLYESPKQRKAREARELLGDDAFCTQITSKGTRCKAWLAKTTDGVKMCGHHYKISMASRGRTQGSSGGSMVVARTHSRKRQREDGGESDDDEYGEDEDEDEVHFSSGPKSTNSQPSKPSPKRACY</sequence>
<dbReference type="AlphaFoldDB" id="A0A8H7WAY8"/>
<dbReference type="EMBL" id="JAFJYH010000107">
    <property type="protein sequence ID" value="KAG4419339.1"/>
    <property type="molecule type" value="Genomic_DNA"/>
</dbReference>
<feature type="region of interest" description="Disordered" evidence="1">
    <location>
        <begin position="555"/>
        <end position="621"/>
    </location>
</feature>
<feature type="region of interest" description="Disordered" evidence="1">
    <location>
        <begin position="228"/>
        <end position="251"/>
    </location>
</feature>
<feature type="compositionally biased region" description="Polar residues" evidence="1">
    <location>
        <begin position="603"/>
        <end position="612"/>
    </location>
</feature>
<feature type="compositionally biased region" description="Acidic residues" evidence="1">
    <location>
        <begin position="582"/>
        <end position="597"/>
    </location>
</feature>
<organism evidence="2 3">
    <name type="scientific">Cadophora malorum</name>
    <dbReference type="NCBI Taxonomy" id="108018"/>
    <lineage>
        <taxon>Eukaryota</taxon>
        <taxon>Fungi</taxon>
        <taxon>Dikarya</taxon>
        <taxon>Ascomycota</taxon>
        <taxon>Pezizomycotina</taxon>
        <taxon>Leotiomycetes</taxon>
        <taxon>Helotiales</taxon>
        <taxon>Ploettnerulaceae</taxon>
        <taxon>Cadophora</taxon>
    </lineage>
</organism>
<gene>
    <name evidence="2" type="ORF">IFR04_007487</name>
</gene>
<accession>A0A8H7WAY8</accession>
<dbReference type="Proteomes" id="UP000664132">
    <property type="component" value="Unassembled WGS sequence"/>
</dbReference>
<dbReference type="OrthoDB" id="3450125at2759"/>
<evidence type="ECO:0000313" key="3">
    <source>
        <dbReference type="Proteomes" id="UP000664132"/>
    </source>
</evidence>
<protein>
    <submittedName>
        <fullName evidence="2">Uncharacterized protein</fullName>
    </submittedName>
</protein>
<reference evidence="2" key="1">
    <citation type="submission" date="2021-02" db="EMBL/GenBank/DDBJ databases">
        <title>Genome sequence Cadophora malorum strain M34.</title>
        <authorList>
            <person name="Stefanovic E."/>
            <person name="Vu D."/>
            <person name="Scully C."/>
            <person name="Dijksterhuis J."/>
            <person name="Roader J."/>
            <person name="Houbraken J."/>
        </authorList>
    </citation>
    <scope>NUCLEOTIDE SEQUENCE</scope>
    <source>
        <strain evidence="2">M34</strain>
    </source>
</reference>
<evidence type="ECO:0000256" key="1">
    <source>
        <dbReference type="SAM" id="MobiDB-lite"/>
    </source>
</evidence>
<proteinExistence type="predicted"/>